<dbReference type="HOGENOM" id="CLU_020920_2_1_0"/>
<dbReference type="CDD" id="cd03398">
    <property type="entry name" value="PAP2_haloperoxidase"/>
    <property type="match status" value="1"/>
</dbReference>
<evidence type="ECO:0000313" key="4">
    <source>
        <dbReference type="Proteomes" id="UP000019151"/>
    </source>
</evidence>
<gene>
    <name evidence="3" type="ORF">J421_6241</name>
</gene>
<dbReference type="Pfam" id="PF01569">
    <property type="entry name" value="PAP2"/>
    <property type="match status" value="1"/>
</dbReference>
<evidence type="ECO:0000256" key="1">
    <source>
        <dbReference type="SAM" id="SignalP"/>
    </source>
</evidence>
<accession>W0RSX3</accession>
<dbReference type="InParanoid" id="W0RSX3"/>
<dbReference type="KEGG" id="gba:J421_6241"/>
<dbReference type="eggNOG" id="COG0671">
    <property type="taxonomic scope" value="Bacteria"/>
</dbReference>
<dbReference type="InterPro" id="IPR052559">
    <property type="entry name" value="V-haloperoxidase"/>
</dbReference>
<evidence type="ECO:0000313" key="3">
    <source>
        <dbReference type="EMBL" id="AHG93776.1"/>
    </source>
</evidence>
<feature type="signal peptide" evidence="1">
    <location>
        <begin position="1"/>
        <end position="24"/>
    </location>
</feature>
<geneLocation type="plasmid" evidence="3 4">
    <name>2</name>
</geneLocation>
<dbReference type="InterPro" id="IPR000326">
    <property type="entry name" value="PAP2/HPO"/>
</dbReference>
<dbReference type="RefSeq" id="WP_025415067.1">
    <property type="nucleotide sequence ID" value="NZ_CP007130.1"/>
</dbReference>
<dbReference type="Proteomes" id="UP000019151">
    <property type="component" value="Plasmid 2"/>
</dbReference>
<name>W0RSX3_9BACT</name>
<keyword evidence="4" id="KW-1185">Reference proteome</keyword>
<feature type="chain" id="PRO_5004794792" evidence="1">
    <location>
        <begin position="25"/>
        <end position="447"/>
    </location>
</feature>
<sequence length="447" mass="49007">MRRRIRLAAGATLVALGACRHAPATTATRPSDATMLHTAVEQLTNVIVYDIFSPPQASRVYSYASVAAYEAMRAGYPSYRSLAGQLNGLTPPPAPPNGEIDAPLAAVHAFLTVGRQLTFSRQRMDSLRRAMDEQFRGAGLSKAVYERSVAYGDTVAKHVLAWAAKDRYLETRGMPKFSLVTAADRWIPTPPAYMDAVEPNWSRIRPFVLDSASQFRPEPPLAFDTTKGSPYWTQVLEVYATRRRLTEEQRAIAAFWDCNPYVMHVQGHTMFATKKVTPGGHWMSIVGIAARKAGADPMQSASAYVRTAVALSDGFLAVWDEKYRSARIRPETVIAKYVDGAWEPLLQTPPFPEYTSGHSGISTAAAAVLTDEFGPGFAFADSAEVAYGLPVRAFPSFEAAAAEAAISRLYGGIHFRQAIEQGVVQGRRIGQLVVARVRTHDRVIARR</sequence>
<dbReference type="PROSITE" id="PS51257">
    <property type="entry name" value="PROKAR_LIPOPROTEIN"/>
    <property type="match status" value="1"/>
</dbReference>
<dbReference type="Gene3D" id="1.10.606.20">
    <property type="match status" value="1"/>
</dbReference>
<dbReference type="SUPFAM" id="SSF48317">
    <property type="entry name" value="Acid phosphatase/Vanadium-dependent haloperoxidase"/>
    <property type="match status" value="1"/>
</dbReference>
<feature type="domain" description="Phosphatidic acid phosphatase type 2/haloperoxidase" evidence="2">
    <location>
        <begin position="310"/>
        <end position="438"/>
    </location>
</feature>
<evidence type="ECO:0000259" key="2">
    <source>
        <dbReference type="Pfam" id="PF01569"/>
    </source>
</evidence>
<dbReference type="EMBL" id="CP007130">
    <property type="protein sequence ID" value="AHG93776.1"/>
    <property type="molecule type" value="Genomic_DNA"/>
</dbReference>
<reference evidence="3 4" key="1">
    <citation type="journal article" date="2014" name="Genome Announc.">
        <title>Genome Sequence and Methylome of Soil Bacterium Gemmatirosa kalamazoonensis KBS708T, a Member of the Rarely Cultivated Gemmatimonadetes Phylum.</title>
        <authorList>
            <person name="Debruyn J.M."/>
            <person name="Radosevich M."/>
            <person name="Wommack K.E."/>
            <person name="Polson S.W."/>
            <person name="Hauser L.J."/>
            <person name="Fawaz M.N."/>
            <person name="Korlach J."/>
            <person name="Tsai Y.C."/>
        </authorList>
    </citation>
    <scope>NUCLEOTIDE SEQUENCE [LARGE SCALE GENOMIC DNA]</scope>
    <source>
        <strain evidence="3 4">KBS708</strain>
        <plasmid evidence="4">Plasmid 2</plasmid>
    </source>
</reference>
<dbReference type="PANTHER" id="PTHR34599">
    <property type="entry name" value="PEROXIDASE-RELATED"/>
    <property type="match status" value="1"/>
</dbReference>
<dbReference type="InterPro" id="IPR036938">
    <property type="entry name" value="PAP2/HPO_sf"/>
</dbReference>
<keyword evidence="1" id="KW-0732">Signal</keyword>
<dbReference type="OrthoDB" id="9780455at2"/>
<keyword evidence="3" id="KW-0614">Plasmid</keyword>
<dbReference type="PATRIC" id="fig|861299.3.peg.6308"/>
<dbReference type="AlphaFoldDB" id="W0RSX3"/>
<dbReference type="PANTHER" id="PTHR34599:SF2">
    <property type="entry name" value="TRAF-TYPE DOMAIN-CONTAINING PROTEIN"/>
    <property type="match status" value="1"/>
</dbReference>
<protein>
    <submittedName>
        <fullName evidence="3">Phosphoesterase PA-phosphatase related protein</fullName>
    </submittedName>
</protein>
<organism evidence="3 4">
    <name type="scientific">Gemmatirosa kalamazoonensis</name>
    <dbReference type="NCBI Taxonomy" id="861299"/>
    <lineage>
        <taxon>Bacteria</taxon>
        <taxon>Pseudomonadati</taxon>
        <taxon>Gemmatimonadota</taxon>
        <taxon>Gemmatimonadia</taxon>
        <taxon>Gemmatimonadales</taxon>
        <taxon>Gemmatimonadaceae</taxon>
        <taxon>Gemmatirosa</taxon>
    </lineage>
</organism>
<proteinExistence type="predicted"/>